<dbReference type="InterPro" id="IPR017850">
    <property type="entry name" value="Alkaline_phosphatase_core_sf"/>
</dbReference>
<dbReference type="GO" id="GO:0004035">
    <property type="term" value="F:alkaline phosphatase activity"/>
    <property type="evidence" value="ECO:0007669"/>
    <property type="project" value="UniProtKB-EC"/>
</dbReference>
<dbReference type="EC" id="3.1.3.1" evidence="1"/>
<dbReference type="VEuPathDB" id="VectorBase:LDEU012454"/>
<keyword evidence="5" id="KW-1185">Reference proteome</keyword>
<keyword evidence="2" id="KW-0597">Phosphoprotein</keyword>
<comment type="cofactor">
    <cofactor evidence="3">
        <name>Zn(2+)</name>
        <dbReference type="ChEBI" id="CHEBI:29105"/>
    </cofactor>
    <text evidence="3">Binds 2 Zn(2+) ions.</text>
</comment>
<proteinExistence type="predicted"/>
<dbReference type="OrthoDB" id="5818554at2759"/>
<organism evidence="4 5">
    <name type="scientific">Leptotrombidium deliense</name>
    <dbReference type="NCBI Taxonomy" id="299467"/>
    <lineage>
        <taxon>Eukaryota</taxon>
        <taxon>Metazoa</taxon>
        <taxon>Ecdysozoa</taxon>
        <taxon>Arthropoda</taxon>
        <taxon>Chelicerata</taxon>
        <taxon>Arachnida</taxon>
        <taxon>Acari</taxon>
        <taxon>Acariformes</taxon>
        <taxon>Trombidiformes</taxon>
        <taxon>Prostigmata</taxon>
        <taxon>Anystina</taxon>
        <taxon>Parasitengona</taxon>
        <taxon>Trombiculoidea</taxon>
        <taxon>Trombiculidae</taxon>
        <taxon>Leptotrombidium</taxon>
    </lineage>
</organism>
<dbReference type="InterPro" id="IPR001952">
    <property type="entry name" value="Alkaline_phosphatase"/>
</dbReference>
<keyword evidence="3" id="KW-0479">Metal-binding</keyword>
<gene>
    <name evidence="4" type="ORF">B4U80_05825</name>
</gene>
<dbReference type="GO" id="GO:0046872">
    <property type="term" value="F:metal ion binding"/>
    <property type="evidence" value="ECO:0007669"/>
    <property type="project" value="UniProtKB-KW"/>
</dbReference>
<dbReference type="Proteomes" id="UP000288716">
    <property type="component" value="Unassembled WGS sequence"/>
</dbReference>
<comment type="caution">
    <text evidence="4">The sequence shown here is derived from an EMBL/GenBank/DDBJ whole genome shotgun (WGS) entry which is preliminary data.</text>
</comment>
<feature type="binding site" evidence="3">
    <location>
        <position position="14"/>
    </location>
    <ligand>
        <name>Zn(2+)</name>
        <dbReference type="ChEBI" id="CHEBI:29105"/>
        <label>2</label>
    </ligand>
</feature>
<evidence type="ECO:0000256" key="3">
    <source>
        <dbReference type="PIRSR" id="PIRSR601952-2"/>
    </source>
</evidence>
<protein>
    <recommendedName>
        <fullName evidence="1">alkaline phosphatase</fullName>
        <ecNumber evidence="1">3.1.3.1</ecNumber>
    </recommendedName>
</protein>
<evidence type="ECO:0000313" key="5">
    <source>
        <dbReference type="Proteomes" id="UP000288716"/>
    </source>
</evidence>
<dbReference type="Pfam" id="PF00245">
    <property type="entry name" value="Alk_phosphatase"/>
    <property type="match status" value="1"/>
</dbReference>
<evidence type="ECO:0000256" key="1">
    <source>
        <dbReference type="ARBA" id="ARBA00012647"/>
    </source>
</evidence>
<evidence type="ECO:0000313" key="4">
    <source>
        <dbReference type="EMBL" id="RWS19586.1"/>
    </source>
</evidence>
<dbReference type="PANTHER" id="PTHR11596">
    <property type="entry name" value="ALKALINE PHOSPHATASE"/>
    <property type="match status" value="1"/>
</dbReference>
<dbReference type="Gene3D" id="3.40.720.10">
    <property type="entry name" value="Alkaline Phosphatase, subunit A"/>
    <property type="match status" value="1"/>
</dbReference>
<dbReference type="PANTHER" id="PTHR11596:SF5">
    <property type="entry name" value="ALKALINE PHOSPHATASE"/>
    <property type="match status" value="1"/>
</dbReference>
<evidence type="ECO:0000256" key="2">
    <source>
        <dbReference type="ARBA" id="ARBA00022553"/>
    </source>
</evidence>
<dbReference type="AlphaFoldDB" id="A0A443RW47"/>
<reference evidence="4 5" key="1">
    <citation type="journal article" date="2018" name="Gigascience">
        <title>Genomes of trombidid mites reveal novel predicted allergens and laterally-transferred genes associated with secondary metabolism.</title>
        <authorList>
            <person name="Dong X."/>
            <person name="Chaisiri K."/>
            <person name="Xia D."/>
            <person name="Armstrong S.D."/>
            <person name="Fang Y."/>
            <person name="Donnelly M.J."/>
            <person name="Kadowaki T."/>
            <person name="McGarry J.W."/>
            <person name="Darby A.C."/>
            <person name="Makepeace B.L."/>
        </authorList>
    </citation>
    <scope>NUCLEOTIDE SEQUENCE [LARGE SCALE GENOMIC DNA]</scope>
    <source>
        <strain evidence="4">UoL-UT</strain>
    </source>
</reference>
<feature type="binding site" evidence="3">
    <location>
        <position position="15"/>
    </location>
    <ligand>
        <name>Zn(2+)</name>
        <dbReference type="ChEBI" id="CHEBI:29105"/>
        <label>2</label>
    </ligand>
</feature>
<dbReference type="STRING" id="299467.A0A443RW47"/>
<dbReference type="EMBL" id="NCKV01024671">
    <property type="protein sequence ID" value="RWS19586.1"/>
    <property type="molecule type" value="Genomic_DNA"/>
</dbReference>
<dbReference type="SUPFAM" id="SSF53649">
    <property type="entry name" value="Alkaline phosphatase-like"/>
    <property type="match status" value="1"/>
</dbReference>
<feature type="binding site" evidence="3">
    <location>
        <position position="78"/>
    </location>
    <ligand>
        <name>Zn(2+)</name>
        <dbReference type="ChEBI" id="CHEBI:29105"/>
        <label>2</label>
    </ligand>
</feature>
<accession>A0A443RW47</accession>
<name>A0A443RW47_9ACAR</name>
<keyword evidence="3" id="KW-0862">Zinc</keyword>
<sequence length="126" mass="13854">MINTRETLVIATADHSQPLTINGDHKRGGDVLGETIDHFTMLLYGNGPGYSREDSLNLDSTRKNYRQKSSVFMKQSVHAGEDVPVYATGPGSQFLFGVYDQTFIPYVVSAAACIGPLSNYFSETKE</sequence>